<evidence type="ECO:0000313" key="1">
    <source>
        <dbReference type="EMBL" id="GIY50124.1"/>
    </source>
</evidence>
<proteinExistence type="predicted"/>
<evidence type="ECO:0008006" key="3">
    <source>
        <dbReference type="Google" id="ProtNLM"/>
    </source>
</evidence>
<dbReference type="Proteomes" id="UP001054837">
    <property type="component" value="Unassembled WGS sequence"/>
</dbReference>
<name>A0AAV4TY29_9ARAC</name>
<accession>A0AAV4TY29</accession>
<gene>
    <name evidence="1" type="ORF">CDAR_529141</name>
</gene>
<dbReference type="AlphaFoldDB" id="A0AAV4TY29"/>
<comment type="caution">
    <text evidence="1">The sequence shown here is derived from an EMBL/GenBank/DDBJ whole genome shotgun (WGS) entry which is preliminary data.</text>
</comment>
<keyword evidence="2" id="KW-1185">Reference proteome</keyword>
<sequence>MSKKDEIIIIIKVPKGRQDTLAFSSYRSLFILSSVSFRFYHLSPHMGQRGTLEVNETRSVLELLAEWEQPEGVPRLSLLT</sequence>
<protein>
    <recommendedName>
        <fullName evidence="3">Ycf15</fullName>
    </recommendedName>
</protein>
<dbReference type="EMBL" id="BPLQ01010352">
    <property type="protein sequence ID" value="GIY50124.1"/>
    <property type="molecule type" value="Genomic_DNA"/>
</dbReference>
<organism evidence="1 2">
    <name type="scientific">Caerostris darwini</name>
    <dbReference type="NCBI Taxonomy" id="1538125"/>
    <lineage>
        <taxon>Eukaryota</taxon>
        <taxon>Metazoa</taxon>
        <taxon>Ecdysozoa</taxon>
        <taxon>Arthropoda</taxon>
        <taxon>Chelicerata</taxon>
        <taxon>Arachnida</taxon>
        <taxon>Araneae</taxon>
        <taxon>Araneomorphae</taxon>
        <taxon>Entelegynae</taxon>
        <taxon>Araneoidea</taxon>
        <taxon>Araneidae</taxon>
        <taxon>Caerostris</taxon>
    </lineage>
</organism>
<reference evidence="1 2" key="1">
    <citation type="submission" date="2021-06" db="EMBL/GenBank/DDBJ databases">
        <title>Caerostris darwini draft genome.</title>
        <authorList>
            <person name="Kono N."/>
            <person name="Arakawa K."/>
        </authorList>
    </citation>
    <scope>NUCLEOTIDE SEQUENCE [LARGE SCALE GENOMIC DNA]</scope>
</reference>
<evidence type="ECO:0000313" key="2">
    <source>
        <dbReference type="Proteomes" id="UP001054837"/>
    </source>
</evidence>